<dbReference type="EMBL" id="CP132457">
    <property type="protein sequence ID" value="WNY65652.1"/>
    <property type="molecule type" value="Genomic_DNA"/>
</dbReference>
<evidence type="ECO:0000256" key="9">
    <source>
        <dbReference type="ARBA" id="ARBA00025948"/>
    </source>
</evidence>
<evidence type="ECO:0000313" key="14">
    <source>
        <dbReference type="Proteomes" id="UP001305787"/>
    </source>
</evidence>
<dbReference type="Gene3D" id="1.10.150.570">
    <property type="entry name" value="GidA associated domain, C-terminal subdomain"/>
    <property type="match status" value="1"/>
</dbReference>
<feature type="binding site" evidence="11">
    <location>
        <begin position="270"/>
        <end position="284"/>
    </location>
    <ligand>
        <name>NAD(+)</name>
        <dbReference type="ChEBI" id="CHEBI:57540"/>
    </ligand>
</feature>
<keyword evidence="14" id="KW-1185">Reference proteome</keyword>
<keyword evidence="5 11" id="KW-0285">Flavoprotein</keyword>
<dbReference type="InterPro" id="IPR047001">
    <property type="entry name" value="MnmG_C_subdom"/>
</dbReference>
<dbReference type="SMART" id="SM01228">
    <property type="entry name" value="GIDA_assoc_3"/>
    <property type="match status" value="1"/>
</dbReference>
<dbReference type="InterPro" id="IPR040131">
    <property type="entry name" value="MnmG_N"/>
</dbReference>
<keyword evidence="11" id="KW-0963">Cytoplasm</keyword>
<feature type="binding site" evidence="11">
    <location>
        <begin position="9"/>
        <end position="14"/>
    </location>
    <ligand>
        <name>FAD</name>
        <dbReference type="ChEBI" id="CHEBI:57692"/>
    </ligand>
</feature>
<keyword evidence="8 11" id="KW-0520">NAD</keyword>
<keyword evidence="6 11" id="KW-0819">tRNA processing</keyword>
<dbReference type="SUPFAM" id="SSF51905">
    <property type="entry name" value="FAD/NAD(P)-binding domain"/>
    <property type="match status" value="1"/>
</dbReference>
<evidence type="ECO:0000256" key="7">
    <source>
        <dbReference type="ARBA" id="ARBA00022827"/>
    </source>
</evidence>
<dbReference type="PROSITE" id="PS01281">
    <property type="entry name" value="GIDA_2"/>
    <property type="match status" value="1"/>
</dbReference>
<evidence type="ECO:0000313" key="13">
    <source>
        <dbReference type="EMBL" id="WNY65652.1"/>
    </source>
</evidence>
<evidence type="ECO:0000259" key="12">
    <source>
        <dbReference type="SMART" id="SM01228"/>
    </source>
</evidence>
<dbReference type="Pfam" id="PF21680">
    <property type="entry name" value="GIDA_C_1st"/>
    <property type="match status" value="1"/>
</dbReference>
<gene>
    <name evidence="11 13" type="primary">mnmG</name>
    <name evidence="11" type="synonym">gidA</name>
    <name evidence="13" type="ORF">QIA45_00860</name>
</gene>
<dbReference type="Gene3D" id="1.10.10.1800">
    <property type="entry name" value="tRNA uridine 5-carboxymethylaminomethyl modification enzyme MnmG/GidA"/>
    <property type="match status" value="1"/>
</dbReference>
<accession>A0ABZ0CED1</accession>
<evidence type="ECO:0000256" key="4">
    <source>
        <dbReference type="ARBA" id="ARBA00020461"/>
    </source>
</evidence>
<dbReference type="InterPro" id="IPR044920">
    <property type="entry name" value="MnmG_C_subdom_sf"/>
</dbReference>
<keyword evidence="7 11" id="KW-0274">FAD</keyword>
<comment type="subunit">
    <text evidence="9 11">Homodimer. Heterotetramer of two MnmE and two MnmG subunits.</text>
</comment>
<dbReference type="InterPro" id="IPR020595">
    <property type="entry name" value="MnmG-rel_CS"/>
</dbReference>
<dbReference type="Pfam" id="PF01134">
    <property type="entry name" value="GIDA"/>
    <property type="match status" value="1"/>
</dbReference>
<dbReference type="Proteomes" id="UP001305787">
    <property type="component" value="Chromosome"/>
</dbReference>
<dbReference type="NCBIfam" id="TIGR00136">
    <property type="entry name" value="mnmG_gidA"/>
    <property type="match status" value="1"/>
</dbReference>
<evidence type="ECO:0000256" key="6">
    <source>
        <dbReference type="ARBA" id="ARBA00022694"/>
    </source>
</evidence>
<dbReference type="PANTHER" id="PTHR11806:SF0">
    <property type="entry name" value="PROTEIN MTO1 HOMOLOG, MITOCHONDRIAL"/>
    <property type="match status" value="1"/>
</dbReference>
<dbReference type="InterPro" id="IPR002218">
    <property type="entry name" value="MnmG-rel"/>
</dbReference>
<dbReference type="InterPro" id="IPR036188">
    <property type="entry name" value="FAD/NAD-bd_sf"/>
</dbReference>
<evidence type="ECO:0000256" key="2">
    <source>
        <dbReference type="ARBA" id="ARBA00003717"/>
    </source>
</evidence>
<evidence type="ECO:0000256" key="1">
    <source>
        <dbReference type="ARBA" id="ARBA00001974"/>
    </source>
</evidence>
<proteinExistence type="inferred from homology"/>
<name>A0ABZ0CED1_BORAD</name>
<evidence type="ECO:0000256" key="3">
    <source>
        <dbReference type="ARBA" id="ARBA00007653"/>
    </source>
</evidence>
<comment type="function">
    <text evidence="2 11">NAD-binding protein involved in the addition of a carboxymethylaminomethyl (cmnm) group at the wobble position (U34) of certain tRNAs, forming tRNA-cmnm(5)s(2)U34.</text>
</comment>
<evidence type="ECO:0000256" key="5">
    <source>
        <dbReference type="ARBA" id="ARBA00022630"/>
    </source>
</evidence>
<comment type="similarity">
    <text evidence="3 11">Belongs to the MnmG family.</text>
</comment>
<dbReference type="PANTHER" id="PTHR11806">
    <property type="entry name" value="GLUCOSE INHIBITED DIVISION PROTEIN A"/>
    <property type="match status" value="1"/>
</dbReference>
<comment type="subcellular location">
    <subcellularLocation>
        <location evidence="11">Cytoplasm</location>
    </subcellularLocation>
</comment>
<evidence type="ECO:0000256" key="11">
    <source>
        <dbReference type="HAMAP-Rule" id="MF_00129"/>
    </source>
</evidence>
<dbReference type="InterPro" id="IPR026904">
    <property type="entry name" value="MnmG_C"/>
</dbReference>
<dbReference type="InterPro" id="IPR049312">
    <property type="entry name" value="GIDA_C_N"/>
</dbReference>
<dbReference type="PROSITE" id="PS01280">
    <property type="entry name" value="GIDA_1"/>
    <property type="match status" value="1"/>
</dbReference>
<protein>
    <recommendedName>
        <fullName evidence="4 11">tRNA uridine 5-carboxymethylaminomethyl modification enzyme MnmG</fullName>
    </recommendedName>
    <alternativeName>
        <fullName evidence="10 11">Glucose-inhibited division protein A</fullName>
    </alternativeName>
</protein>
<reference evidence="13" key="1">
    <citation type="submission" date="2023-07" db="EMBL/GenBank/DDBJ databases">
        <title>Genome sequencing of multiple Borrelia sensu lato isolates.</title>
        <authorList>
            <person name="Mongodin E.F."/>
            <person name="Rudenko N."/>
            <person name="Fraser C.M."/>
            <person name="Schutzer S."/>
            <person name="Luft B."/>
            <person name="Morgan R."/>
            <person name="Chastens S."/>
            <person name="Qiu W."/>
        </authorList>
    </citation>
    <scope>NUCLEOTIDE SEQUENCE [LARGE SCALE GENOMIC DNA]</scope>
    <source>
        <strain evidence="13">21038</strain>
    </source>
</reference>
<dbReference type="Pfam" id="PF13932">
    <property type="entry name" value="SAM_GIDA_C"/>
    <property type="match status" value="1"/>
</dbReference>
<organism evidence="13 14">
    <name type="scientific">Borrelia andersonii</name>
    <name type="common">Borreliella andersonii</name>
    <dbReference type="NCBI Taxonomy" id="42109"/>
    <lineage>
        <taxon>Bacteria</taxon>
        <taxon>Pseudomonadati</taxon>
        <taxon>Spirochaetota</taxon>
        <taxon>Spirochaetia</taxon>
        <taxon>Spirochaetales</taxon>
        <taxon>Borreliaceae</taxon>
        <taxon>Borreliella</taxon>
    </lineage>
</organism>
<dbReference type="RefSeq" id="WP_316255021.1">
    <property type="nucleotide sequence ID" value="NZ_CP132457.1"/>
</dbReference>
<dbReference type="Gene3D" id="3.50.50.60">
    <property type="entry name" value="FAD/NAD(P)-binding domain"/>
    <property type="match status" value="2"/>
</dbReference>
<comment type="cofactor">
    <cofactor evidence="1 11">
        <name>FAD</name>
        <dbReference type="ChEBI" id="CHEBI:57692"/>
    </cofactor>
</comment>
<evidence type="ECO:0000256" key="10">
    <source>
        <dbReference type="ARBA" id="ARBA00031800"/>
    </source>
</evidence>
<evidence type="ECO:0000256" key="8">
    <source>
        <dbReference type="ARBA" id="ARBA00023027"/>
    </source>
</evidence>
<sequence length="621" mass="70140">MDFDAIVIGGGHAGIEAALALSRLNFKTLMITQNLDTIGKLSCNPAIGGLAKGNMVREIDALGGEMGRIIDFSMIQFRVLNKSRGPAVQAPRAQADKLMYQTKAKETLERQDNLDLFQDTVVDFLLNSMKNKIEGVVTERGNKFKSSVVVLTTGTFLRGKIFIGEYRADMGRLAEFSAYGLDKTLLGLGFEMGRLKTGTPARIHKKSVDFSKTEVQFGDSDIIPFSFSNGKLDKSQLSCYVTYTNKKTHEIISQNMHLSPLYSGEIVGNGPRYCPSIEDKIVKFKDKDRHQIFIEPEGFNTEEMYLNGLSSSLPENIQQKLINSIEGLEYAVITRPGYAVEYDYINPIELYPNLESKRVKGLFIAGQTNGSSGYEEAAAQGLMAGINAALRLQNKKPMILTRTSSYIGVLIDDLVTKGTKEPYRMFTSRAEHRLNLRHDTSDKRLIKIGYDLGLVDEERYSRYLFKERRVEEIKELLKQRRLSLKDVVDEQLKKHVSKDFYHILKDPSISLDNLIKIDPSLSDSKVILEQVELDVKYEGYINRQKDLIKKLDNLELVKLPFDFNYEIIEGLSREAREKFSKIQPATLAQASRIPGIRSTDITVLLIYFSNPKNKVVINFSL</sequence>
<dbReference type="InterPro" id="IPR004416">
    <property type="entry name" value="MnmG"/>
</dbReference>
<feature type="domain" description="tRNA uridine 5-carboxymethylaminomethyl modification enzyme C-terminal subdomain" evidence="12">
    <location>
        <begin position="535"/>
        <end position="606"/>
    </location>
</feature>
<comment type="caution">
    <text evidence="11">Lacks conserved residue(s) required for the propagation of feature annotation.</text>
</comment>
<dbReference type="HAMAP" id="MF_00129">
    <property type="entry name" value="MnmG_GidA"/>
    <property type="match status" value="1"/>
</dbReference>